<evidence type="ECO:0000313" key="3">
    <source>
        <dbReference type="Proteomes" id="UP000547209"/>
    </source>
</evidence>
<gene>
    <name evidence="2" type="ORF">H7C19_32580</name>
</gene>
<dbReference type="Gene3D" id="3.10.450.50">
    <property type="match status" value="1"/>
</dbReference>
<dbReference type="EMBL" id="JACJVP010000074">
    <property type="protein sequence ID" value="MBB6675405.1"/>
    <property type="molecule type" value="Genomic_DNA"/>
</dbReference>
<name>A0A7X0RZZ5_9BACL</name>
<feature type="domain" description="SnoaL-like" evidence="1">
    <location>
        <begin position="25"/>
        <end position="127"/>
    </location>
</feature>
<evidence type="ECO:0000313" key="2">
    <source>
        <dbReference type="EMBL" id="MBB6675405.1"/>
    </source>
</evidence>
<dbReference type="Pfam" id="PF12680">
    <property type="entry name" value="SnoaL_2"/>
    <property type="match status" value="1"/>
</dbReference>
<keyword evidence="3" id="KW-1185">Reference proteome</keyword>
<reference evidence="2 3" key="1">
    <citation type="submission" date="2020-08" db="EMBL/GenBank/DDBJ databases">
        <title>Cohnella phylogeny.</title>
        <authorList>
            <person name="Dunlap C."/>
        </authorList>
    </citation>
    <scope>NUCLEOTIDE SEQUENCE [LARGE SCALE GENOMIC DNA]</scope>
    <source>
        <strain evidence="2 3">DSM 28246</strain>
    </source>
</reference>
<sequence>MIENGNDNGKAGKPYFSSPCNRAFQAFRVAFEEGDTSDFLALATEDFQFSVPLPFEDWREKQAGKQRFRELVRFEREVLQVKLTPLIELADAHFGMVVFQAEGTLNSQPYRNELTVVFEFERDRIKSFREYVGMPLKKYEN</sequence>
<dbReference type="Proteomes" id="UP000547209">
    <property type="component" value="Unassembled WGS sequence"/>
</dbReference>
<comment type="caution">
    <text evidence="2">The sequence shown here is derived from an EMBL/GenBank/DDBJ whole genome shotgun (WGS) entry which is preliminary data.</text>
</comment>
<dbReference type="InterPro" id="IPR032710">
    <property type="entry name" value="NTF2-like_dom_sf"/>
</dbReference>
<protein>
    <submittedName>
        <fullName evidence="2">Nuclear transport factor 2 family protein</fullName>
    </submittedName>
</protein>
<organism evidence="2 3">
    <name type="scientific">Cohnella nanjingensis</name>
    <dbReference type="NCBI Taxonomy" id="1387779"/>
    <lineage>
        <taxon>Bacteria</taxon>
        <taxon>Bacillati</taxon>
        <taxon>Bacillota</taxon>
        <taxon>Bacilli</taxon>
        <taxon>Bacillales</taxon>
        <taxon>Paenibacillaceae</taxon>
        <taxon>Cohnella</taxon>
    </lineage>
</organism>
<proteinExistence type="predicted"/>
<dbReference type="AlphaFoldDB" id="A0A7X0RZZ5"/>
<dbReference type="SUPFAM" id="SSF54427">
    <property type="entry name" value="NTF2-like"/>
    <property type="match status" value="1"/>
</dbReference>
<dbReference type="InterPro" id="IPR037401">
    <property type="entry name" value="SnoaL-like"/>
</dbReference>
<evidence type="ECO:0000259" key="1">
    <source>
        <dbReference type="Pfam" id="PF12680"/>
    </source>
</evidence>
<accession>A0A7X0RZZ5</accession>
<dbReference type="RefSeq" id="WP_185673261.1">
    <property type="nucleotide sequence ID" value="NZ_JACJVP010000074.1"/>
</dbReference>